<proteinExistence type="predicted"/>
<protein>
    <submittedName>
        <fullName evidence="1">Uncharacterized protein</fullName>
    </submittedName>
</protein>
<dbReference type="Proteomes" id="UP000250078">
    <property type="component" value="Unassembled WGS sequence"/>
</dbReference>
<evidence type="ECO:0000313" key="1">
    <source>
        <dbReference type="EMBL" id="OCK88004.1"/>
    </source>
</evidence>
<sequence>MAFAYTLPLRVVQAVLSIIILGLSAYVIDTWNGLFNDGWTPSSVNFMLFTSIWTLLAVAYLVITPTRFPSLAHKWAILAVEAITMIFWFAAWVAVAALWGDIGCRSRGGACGAGTAAIVFGAIEWLAFVATTIMAALHIRNTGRHNPHHDPNMEVRQVGV</sequence>
<reference evidence="1 2" key="1">
    <citation type="journal article" date="2016" name="Nat. Commun.">
        <title>Ectomycorrhizal ecology is imprinted in the genome of the dominant symbiotic fungus Cenococcum geophilum.</title>
        <authorList>
            <consortium name="DOE Joint Genome Institute"/>
            <person name="Peter M."/>
            <person name="Kohler A."/>
            <person name="Ohm R.A."/>
            <person name="Kuo A."/>
            <person name="Krutzmann J."/>
            <person name="Morin E."/>
            <person name="Arend M."/>
            <person name="Barry K.W."/>
            <person name="Binder M."/>
            <person name="Choi C."/>
            <person name="Clum A."/>
            <person name="Copeland A."/>
            <person name="Grisel N."/>
            <person name="Haridas S."/>
            <person name="Kipfer T."/>
            <person name="LaButti K."/>
            <person name="Lindquist E."/>
            <person name="Lipzen A."/>
            <person name="Maire R."/>
            <person name="Meier B."/>
            <person name="Mihaltcheva S."/>
            <person name="Molinier V."/>
            <person name="Murat C."/>
            <person name="Poggeler S."/>
            <person name="Quandt C.A."/>
            <person name="Sperisen C."/>
            <person name="Tritt A."/>
            <person name="Tisserant E."/>
            <person name="Crous P.W."/>
            <person name="Henrissat B."/>
            <person name="Nehls U."/>
            <person name="Egli S."/>
            <person name="Spatafora J.W."/>
            <person name="Grigoriev I.V."/>
            <person name="Martin F.M."/>
        </authorList>
    </citation>
    <scope>NUCLEOTIDE SEQUENCE [LARGE SCALE GENOMIC DNA]</scope>
    <source>
        <strain evidence="1 2">1.58</strain>
    </source>
</reference>
<keyword evidence="2" id="KW-1185">Reference proteome</keyword>
<dbReference type="EMBL" id="KV748252">
    <property type="protein sequence ID" value="OCK88004.1"/>
    <property type="molecule type" value="Genomic_DNA"/>
</dbReference>
<evidence type="ECO:0000313" key="2">
    <source>
        <dbReference type="Proteomes" id="UP000250078"/>
    </source>
</evidence>
<name>A0ACC8ENL6_9PEZI</name>
<accession>A0ACC8ENL6</accession>
<gene>
    <name evidence="1" type="ORF">K441DRAFT_333386</name>
</gene>
<organism evidence="1 2">
    <name type="scientific">Cenococcum geophilum 1.58</name>
    <dbReference type="NCBI Taxonomy" id="794803"/>
    <lineage>
        <taxon>Eukaryota</taxon>
        <taxon>Fungi</taxon>
        <taxon>Dikarya</taxon>
        <taxon>Ascomycota</taxon>
        <taxon>Pezizomycotina</taxon>
        <taxon>Dothideomycetes</taxon>
        <taxon>Pleosporomycetidae</taxon>
        <taxon>Gloniales</taxon>
        <taxon>Gloniaceae</taxon>
        <taxon>Cenococcum</taxon>
    </lineage>
</organism>